<dbReference type="InterPro" id="IPR036259">
    <property type="entry name" value="MFS_trans_sf"/>
</dbReference>
<evidence type="ECO:0000256" key="4">
    <source>
        <dbReference type="ARBA" id="ARBA00023136"/>
    </source>
</evidence>
<dbReference type="AlphaFoldDB" id="A0A7D8YWV7"/>
<organism evidence="6 7">
    <name type="scientific">Lachnellula cervina</name>
    <dbReference type="NCBI Taxonomy" id="1316786"/>
    <lineage>
        <taxon>Eukaryota</taxon>
        <taxon>Fungi</taxon>
        <taxon>Dikarya</taxon>
        <taxon>Ascomycota</taxon>
        <taxon>Pezizomycotina</taxon>
        <taxon>Leotiomycetes</taxon>
        <taxon>Helotiales</taxon>
        <taxon>Lachnaceae</taxon>
        <taxon>Lachnellula</taxon>
    </lineage>
</organism>
<accession>A0A7D8YWV7</accession>
<dbReference type="EMBL" id="QGMG01000519">
    <property type="protein sequence ID" value="TVY52994.1"/>
    <property type="molecule type" value="Genomic_DNA"/>
</dbReference>
<dbReference type="Proteomes" id="UP000481288">
    <property type="component" value="Unassembled WGS sequence"/>
</dbReference>
<dbReference type="Gene3D" id="1.20.1720.10">
    <property type="entry name" value="Multidrug resistance protein D"/>
    <property type="match status" value="1"/>
</dbReference>
<keyword evidence="3 5" id="KW-1133">Transmembrane helix</keyword>
<dbReference type="PANTHER" id="PTHR23502:SF23">
    <property type="entry name" value="FLUCONAZOLE RESISTANCE PROTEIN 1"/>
    <property type="match status" value="1"/>
</dbReference>
<name>A0A7D8YWV7_9HELO</name>
<evidence type="ECO:0000256" key="5">
    <source>
        <dbReference type="SAM" id="Phobius"/>
    </source>
</evidence>
<keyword evidence="7" id="KW-1185">Reference proteome</keyword>
<dbReference type="OrthoDB" id="3357846at2759"/>
<dbReference type="GO" id="GO:1990961">
    <property type="term" value="P:xenobiotic detoxification by transmembrane export across the plasma membrane"/>
    <property type="evidence" value="ECO:0007669"/>
    <property type="project" value="TreeGrafter"/>
</dbReference>
<dbReference type="GO" id="GO:0005886">
    <property type="term" value="C:plasma membrane"/>
    <property type="evidence" value="ECO:0007669"/>
    <property type="project" value="TreeGrafter"/>
</dbReference>
<comment type="subcellular location">
    <subcellularLocation>
        <location evidence="1">Membrane</location>
        <topology evidence="1">Multi-pass membrane protein</topology>
    </subcellularLocation>
</comment>
<dbReference type="GO" id="GO:0015244">
    <property type="term" value="F:fluconazole transmembrane transporter activity"/>
    <property type="evidence" value="ECO:0007669"/>
    <property type="project" value="TreeGrafter"/>
</dbReference>
<evidence type="ECO:0000313" key="7">
    <source>
        <dbReference type="Proteomes" id="UP000481288"/>
    </source>
</evidence>
<feature type="transmembrane region" description="Helical" evidence="5">
    <location>
        <begin position="39"/>
        <end position="64"/>
    </location>
</feature>
<evidence type="ECO:0000256" key="2">
    <source>
        <dbReference type="ARBA" id="ARBA00022692"/>
    </source>
</evidence>
<protein>
    <submittedName>
        <fullName evidence="6">Caffeine resistance protein 5</fullName>
    </submittedName>
</protein>
<gene>
    <name evidence="6" type="primary">caf5_4</name>
    <name evidence="6" type="ORF">LCER1_G007595</name>
</gene>
<sequence>MPYLMAVWAAIATCGPSFGPLLSSYSIPVEGWRWSQWEILWLAGPVTVLMFIALPETSTPTIMLHRARRLRHSTGNMNLKSQSEVNQVSISAKNMILDALMKPVSVLDDSKIPCIYFIKRKTKESCVVDGQVTSFSGAVTRKPFSKSLSSGRSIFRIQVIQS</sequence>
<dbReference type="PANTHER" id="PTHR23502">
    <property type="entry name" value="MAJOR FACILITATOR SUPERFAMILY"/>
    <property type="match status" value="1"/>
</dbReference>
<dbReference type="SUPFAM" id="SSF103473">
    <property type="entry name" value="MFS general substrate transporter"/>
    <property type="match status" value="1"/>
</dbReference>
<evidence type="ECO:0000256" key="3">
    <source>
        <dbReference type="ARBA" id="ARBA00022989"/>
    </source>
</evidence>
<reference evidence="6 7" key="1">
    <citation type="submission" date="2018-05" db="EMBL/GenBank/DDBJ databases">
        <title>Whole genome sequencing for identification of molecular markers to develop diagnostic detection tools for the regulated plant pathogen Lachnellula willkommii.</title>
        <authorList>
            <person name="Giroux E."/>
            <person name="Bilodeau G."/>
        </authorList>
    </citation>
    <scope>NUCLEOTIDE SEQUENCE [LARGE SCALE GENOMIC DNA]</scope>
    <source>
        <strain evidence="6 7">CBS 625.97</strain>
    </source>
</reference>
<proteinExistence type="predicted"/>
<keyword evidence="2 5" id="KW-0812">Transmembrane</keyword>
<evidence type="ECO:0000256" key="1">
    <source>
        <dbReference type="ARBA" id="ARBA00004141"/>
    </source>
</evidence>
<evidence type="ECO:0000313" key="6">
    <source>
        <dbReference type="EMBL" id="TVY52994.1"/>
    </source>
</evidence>
<keyword evidence="4 5" id="KW-0472">Membrane</keyword>
<comment type="caution">
    <text evidence="6">The sequence shown here is derived from an EMBL/GenBank/DDBJ whole genome shotgun (WGS) entry which is preliminary data.</text>
</comment>